<feature type="coiled-coil region" evidence="1">
    <location>
        <begin position="94"/>
        <end position="128"/>
    </location>
</feature>
<keyword evidence="2" id="KW-1185">Reference proteome</keyword>
<protein>
    <submittedName>
        <fullName evidence="3">HMMR_C domain-containing protein</fullName>
    </submittedName>
</protein>
<reference evidence="3" key="1">
    <citation type="submission" date="2016-11" db="UniProtKB">
        <authorList>
            <consortium name="WormBaseParasite"/>
        </authorList>
    </citation>
    <scope>IDENTIFICATION</scope>
</reference>
<organism evidence="2 3">
    <name type="scientific">Steinernema glaseri</name>
    <dbReference type="NCBI Taxonomy" id="37863"/>
    <lineage>
        <taxon>Eukaryota</taxon>
        <taxon>Metazoa</taxon>
        <taxon>Ecdysozoa</taxon>
        <taxon>Nematoda</taxon>
        <taxon>Chromadorea</taxon>
        <taxon>Rhabditida</taxon>
        <taxon>Tylenchina</taxon>
        <taxon>Panagrolaimomorpha</taxon>
        <taxon>Strongyloidoidea</taxon>
        <taxon>Steinernematidae</taxon>
        <taxon>Steinernema</taxon>
    </lineage>
</organism>
<dbReference type="Proteomes" id="UP000095287">
    <property type="component" value="Unplaced"/>
</dbReference>
<evidence type="ECO:0000313" key="2">
    <source>
        <dbReference type="Proteomes" id="UP000095287"/>
    </source>
</evidence>
<dbReference type="WBParaSite" id="L893_g3981.t1">
    <property type="protein sequence ID" value="L893_g3981.t1"/>
    <property type="gene ID" value="L893_g3981"/>
</dbReference>
<accession>A0A1I8ABT6</accession>
<dbReference type="Gene3D" id="6.10.250.3150">
    <property type="match status" value="1"/>
</dbReference>
<proteinExistence type="predicted"/>
<dbReference type="AlphaFoldDB" id="A0A1I8ABT6"/>
<feature type="coiled-coil region" evidence="1">
    <location>
        <begin position="39"/>
        <end position="70"/>
    </location>
</feature>
<name>A0A1I8ABT6_9BILA</name>
<sequence>KAFSAREKKMKDGFSAERAALQSECAALHSKLGKVTDSNNQLASVIEELRNDLKAKEDEFQKERVQLIEQCDGYVGELAKLSSHSNPAQKIKVLEKLRHQITQHEATIADLRAQLASAKSAARIAARNK</sequence>
<evidence type="ECO:0000313" key="3">
    <source>
        <dbReference type="WBParaSite" id="L893_g3981.t1"/>
    </source>
</evidence>
<keyword evidence="1" id="KW-0175">Coiled coil</keyword>
<evidence type="ECO:0000256" key="1">
    <source>
        <dbReference type="SAM" id="Coils"/>
    </source>
</evidence>